<gene>
    <name evidence="7" type="ORF">FNL38_10538</name>
</gene>
<accession>A0A652YMV2</accession>
<keyword evidence="5" id="KW-0472">Membrane</keyword>
<evidence type="ECO:0000256" key="2">
    <source>
        <dbReference type="ARBA" id="ARBA00022475"/>
    </source>
</evidence>
<reference evidence="7" key="1">
    <citation type="submission" date="2019-07" db="EMBL/GenBank/DDBJ databases">
        <title>Genomic Encyclopedia of Type Strains, Phase IV (KMG-IV): sequencing the most valuable type-strain genomes for metagenomic binning, comparative biology and taxonomic classification.</title>
        <authorList>
            <person name="Goeker M."/>
        </authorList>
    </citation>
    <scope>NUCLEOTIDE SEQUENCE</scope>
    <source>
        <strain evidence="7">DSM 44596</strain>
    </source>
</reference>
<protein>
    <submittedName>
        <fullName evidence="7">Phospholipase D-like protein</fullName>
    </submittedName>
</protein>
<feature type="domain" description="Cardiolipin synthase N-terminal" evidence="6">
    <location>
        <begin position="29"/>
        <end position="63"/>
    </location>
</feature>
<keyword evidence="3" id="KW-0812">Transmembrane</keyword>
<keyword evidence="4" id="KW-1133">Transmembrane helix</keyword>
<evidence type="ECO:0000256" key="1">
    <source>
        <dbReference type="ARBA" id="ARBA00004651"/>
    </source>
</evidence>
<dbReference type="AlphaFoldDB" id="A0A652YMV2"/>
<comment type="subcellular location">
    <subcellularLocation>
        <location evidence="1">Cell membrane</location>
        <topology evidence="1">Multi-pass membrane protein</topology>
    </subcellularLocation>
</comment>
<organism evidence="7">
    <name type="scientific">Nocardia globerula</name>
    <dbReference type="NCBI Taxonomy" id="1818"/>
    <lineage>
        <taxon>Bacteria</taxon>
        <taxon>Bacillati</taxon>
        <taxon>Actinomycetota</taxon>
        <taxon>Actinomycetes</taxon>
        <taxon>Mycobacteriales</taxon>
        <taxon>Nocardiaceae</taxon>
        <taxon>Nocardia</taxon>
    </lineage>
</organism>
<keyword evidence="2" id="KW-1003">Cell membrane</keyword>
<evidence type="ECO:0000313" key="7">
    <source>
        <dbReference type="EMBL" id="TYQ02889.1"/>
    </source>
</evidence>
<evidence type="ECO:0000256" key="3">
    <source>
        <dbReference type="ARBA" id="ARBA00022692"/>
    </source>
</evidence>
<dbReference type="Pfam" id="PF13396">
    <property type="entry name" value="PLDc_N"/>
    <property type="match status" value="1"/>
</dbReference>
<comment type="caution">
    <text evidence="7">The sequence shown here is derived from an EMBL/GenBank/DDBJ whole genome shotgun (WGS) entry which is preliminary data.</text>
</comment>
<dbReference type="GO" id="GO:0005886">
    <property type="term" value="C:plasma membrane"/>
    <property type="evidence" value="ECO:0007669"/>
    <property type="project" value="UniProtKB-SubCell"/>
</dbReference>
<dbReference type="EMBL" id="VNIQ01000005">
    <property type="protein sequence ID" value="TYQ02889.1"/>
    <property type="molecule type" value="Genomic_DNA"/>
</dbReference>
<evidence type="ECO:0000259" key="6">
    <source>
        <dbReference type="Pfam" id="PF13396"/>
    </source>
</evidence>
<name>A0A652YMV2_NOCGL</name>
<evidence type="ECO:0000256" key="4">
    <source>
        <dbReference type="ARBA" id="ARBA00022989"/>
    </source>
</evidence>
<dbReference type="InterPro" id="IPR027379">
    <property type="entry name" value="CLS_N"/>
</dbReference>
<sequence>MDSFWTVFWLGVISLALLSYLVLLFEISADLFRDRQTSGWMRALWVCFLLLVPFVSGLVYVIVKSDGMAERSRIASGAPRS</sequence>
<evidence type="ECO:0000256" key="5">
    <source>
        <dbReference type="ARBA" id="ARBA00023136"/>
    </source>
</evidence>
<proteinExistence type="predicted"/>